<dbReference type="InterPro" id="IPR050342">
    <property type="entry name" value="HMGB"/>
</dbReference>
<feature type="signal peptide" evidence="7">
    <location>
        <begin position="1"/>
        <end position="16"/>
    </location>
</feature>
<protein>
    <recommendedName>
        <fullName evidence="8">HMG box domain-containing protein</fullName>
    </recommendedName>
</protein>
<evidence type="ECO:0000256" key="3">
    <source>
        <dbReference type="ARBA" id="ARBA00023125"/>
    </source>
</evidence>
<feature type="compositionally biased region" description="Basic and acidic residues" evidence="6">
    <location>
        <begin position="296"/>
        <end position="305"/>
    </location>
</feature>
<accession>A0A2A4J0D3</accession>
<name>A0A2A4J0D3_HELVI</name>
<dbReference type="EMBL" id="NWSH01004638">
    <property type="protein sequence ID" value="PCG64833.1"/>
    <property type="molecule type" value="Genomic_DNA"/>
</dbReference>
<feature type="chain" id="PRO_5013377093" description="HMG box domain-containing protein" evidence="7">
    <location>
        <begin position="17"/>
        <end position="322"/>
    </location>
</feature>
<evidence type="ECO:0000259" key="8">
    <source>
        <dbReference type="PROSITE" id="PS50118"/>
    </source>
</evidence>
<evidence type="ECO:0000256" key="6">
    <source>
        <dbReference type="SAM" id="MobiDB-lite"/>
    </source>
</evidence>
<keyword evidence="4 5" id="KW-0539">Nucleus</keyword>
<gene>
    <name evidence="9" type="ORF">B5V51_10051</name>
</gene>
<keyword evidence="3 5" id="KW-0238">DNA-binding</keyword>
<evidence type="ECO:0000256" key="2">
    <source>
        <dbReference type="ARBA" id="ARBA00008774"/>
    </source>
</evidence>
<dbReference type="STRING" id="7102.A0A2A4J0D3"/>
<dbReference type="CDD" id="cd00084">
    <property type="entry name" value="HMG-box_SF"/>
    <property type="match status" value="1"/>
</dbReference>
<dbReference type="PANTHER" id="PTHR48112">
    <property type="entry name" value="HIGH MOBILITY GROUP PROTEIN DSP1"/>
    <property type="match status" value="1"/>
</dbReference>
<dbReference type="SUPFAM" id="SSF47095">
    <property type="entry name" value="HMG-box"/>
    <property type="match status" value="2"/>
</dbReference>
<evidence type="ECO:0000256" key="4">
    <source>
        <dbReference type="ARBA" id="ARBA00023242"/>
    </source>
</evidence>
<feature type="region of interest" description="Disordered" evidence="6">
    <location>
        <begin position="172"/>
        <end position="217"/>
    </location>
</feature>
<dbReference type="SMART" id="SM00398">
    <property type="entry name" value="HMG"/>
    <property type="match status" value="2"/>
</dbReference>
<evidence type="ECO:0000256" key="5">
    <source>
        <dbReference type="PROSITE-ProRule" id="PRU00267"/>
    </source>
</evidence>
<evidence type="ECO:0000256" key="1">
    <source>
        <dbReference type="ARBA" id="ARBA00004123"/>
    </source>
</evidence>
<comment type="subcellular location">
    <subcellularLocation>
        <location evidence="1">Nucleus</location>
    </subcellularLocation>
</comment>
<feature type="domain" description="HMG box" evidence="8">
    <location>
        <begin position="219"/>
        <end position="287"/>
    </location>
</feature>
<evidence type="ECO:0000256" key="7">
    <source>
        <dbReference type="SAM" id="SignalP"/>
    </source>
</evidence>
<dbReference type="InterPro" id="IPR036910">
    <property type="entry name" value="HMG_box_dom_sf"/>
</dbReference>
<feature type="DNA-binding region" description="HMG box" evidence="5">
    <location>
        <begin position="219"/>
        <end position="287"/>
    </location>
</feature>
<dbReference type="PROSITE" id="PS50118">
    <property type="entry name" value="HMG_BOX_2"/>
    <property type="match status" value="2"/>
</dbReference>
<dbReference type="AlphaFoldDB" id="A0A2A4J0D3"/>
<keyword evidence="7" id="KW-0732">Signal</keyword>
<proteinExistence type="inferred from homology"/>
<dbReference type="PANTHER" id="PTHR48112:SF32">
    <property type="entry name" value="HIGH MOBILITY GROUP PROTEIN B3"/>
    <property type="match status" value="1"/>
</dbReference>
<dbReference type="GO" id="GO:0003677">
    <property type="term" value="F:DNA binding"/>
    <property type="evidence" value="ECO:0007669"/>
    <property type="project" value="UniProtKB-UniRule"/>
</dbReference>
<dbReference type="InterPro" id="IPR009071">
    <property type="entry name" value="HMG_box_dom"/>
</dbReference>
<dbReference type="GO" id="GO:0005634">
    <property type="term" value="C:nucleus"/>
    <property type="evidence" value="ECO:0007669"/>
    <property type="project" value="UniProtKB-SubCell"/>
</dbReference>
<evidence type="ECO:0000313" key="9">
    <source>
        <dbReference type="EMBL" id="PCG64833.1"/>
    </source>
</evidence>
<feature type="region of interest" description="Disordered" evidence="6">
    <location>
        <begin position="289"/>
        <end position="322"/>
    </location>
</feature>
<feature type="DNA-binding region" description="HMG box" evidence="5">
    <location>
        <begin position="78"/>
        <end position="146"/>
    </location>
</feature>
<dbReference type="Pfam" id="PF00505">
    <property type="entry name" value="HMG_box"/>
    <property type="match status" value="2"/>
</dbReference>
<comment type="similarity">
    <text evidence="2">Belongs to the HMGB family.</text>
</comment>
<sequence length="322" mass="38213">MLRLIFLLSTVSLSLGSIVRGPFYRVQREESQHSNKMAQLDEWVDLHRHGAVDEENEIWREDELRRENEMRKRGLYPPMKAQSAHTLFFKDERLKLKAINPDYTIEDMDKEIAKIWKDTDLETKMKYFRLEELDLVRYRREQEKYIYKKYSFEFDDDGNLIDCSDDDEVQTVNTEEKQNNPEVAVQDDVEQRRQNNEPEVAPACESNPRKRAAEQPMKPKQALSSYFWFTNEERQKIRASHPYYSFGEIAKELGKRWREADPETKAKYEHMAEMDRKRYEKELKKYLVVDDDSDAEPEKDHDQVHGDVGGTSTSNPIGKEAE</sequence>
<dbReference type="Gene3D" id="1.10.30.10">
    <property type="entry name" value="High mobility group box domain"/>
    <property type="match status" value="2"/>
</dbReference>
<comment type="caution">
    <text evidence="9">The sequence shown here is derived from an EMBL/GenBank/DDBJ whole genome shotgun (WGS) entry which is preliminary data.</text>
</comment>
<reference evidence="9" key="1">
    <citation type="submission" date="2017-09" db="EMBL/GenBank/DDBJ databases">
        <title>Contemporary evolution of a Lepidopteran species, Heliothis virescens, in response to modern agricultural practices.</title>
        <authorList>
            <person name="Fritz M.L."/>
            <person name="Deyonke A.M."/>
            <person name="Papanicolaou A."/>
            <person name="Micinski S."/>
            <person name="Westbrook J."/>
            <person name="Gould F."/>
        </authorList>
    </citation>
    <scope>NUCLEOTIDE SEQUENCE [LARGE SCALE GENOMIC DNA]</scope>
    <source>
        <strain evidence="9">HvINT-</strain>
        <tissue evidence="9">Whole body</tissue>
    </source>
</reference>
<feature type="domain" description="HMG box" evidence="8">
    <location>
        <begin position="78"/>
        <end position="146"/>
    </location>
</feature>
<organism evidence="9">
    <name type="scientific">Heliothis virescens</name>
    <name type="common">Tobacco budworm moth</name>
    <dbReference type="NCBI Taxonomy" id="7102"/>
    <lineage>
        <taxon>Eukaryota</taxon>
        <taxon>Metazoa</taxon>
        <taxon>Ecdysozoa</taxon>
        <taxon>Arthropoda</taxon>
        <taxon>Hexapoda</taxon>
        <taxon>Insecta</taxon>
        <taxon>Pterygota</taxon>
        <taxon>Neoptera</taxon>
        <taxon>Endopterygota</taxon>
        <taxon>Lepidoptera</taxon>
        <taxon>Glossata</taxon>
        <taxon>Ditrysia</taxon>
        <taxon>Noctuoidea</taxon>
        <taxon>Noctuidae</taxon>
        <taxon>Heliothinae</taxon>
        <taxon>Heliothis</taxon>
    </lineage>
</organism>